<dbReference type="FunCoup" id="W5K0P4">
    <property type="interactions" value="6"/>
</dbReference>
<organism evidence="4 5">
    <name type="scientific">Astyanax mexicanus</name>
    <name type="common">Blind cave fish</name>
    <name type="synonym">Astyanax fasciatus mexicanus</name>
    <dbReference type="NCBI Taxonomy" id="7994"/>
    <lineage>
        <taxon>Eukaryota</taxon>
        <taxon>Metazoa</taxon>
        <taxon>Chordata</taxon>
        <taxon>Craniata</taxon>
        <taxon>Vertebrata</taxon>
        <taxon>Euteleostomi</taxon>
        <taxon>Actinopterygii</taxon>
        <taxon>Neopterygii</taxon>
        <taxon>Teleostei</taxon>
        <taxon>Ostariophysi</taxon>
        <taxon>Characiformes</taxon>
        <taxon>Characoidei</taxon>
        <taxon>Acestrorhamphidae</taxon>
        <taxon>Acestrorhamphinae</taxon>
        <taxon>Astyanax</taxon>
    </lineage>
</organism>
<reference evidence="5" key="2">
    <citation type="journal article" date="2014" name="Nat. Commun.">
        <title>The cavefish genome reveals candidate genes for eye loss.</title>
        <authorList>
            <person name="McGaugh S.E."/>
            <person name="Gross J.B."/>
            <person name="Aken B."/>
            <person name="Blin M."/>
            <person name="Borowsky R."/>
            <person name="Chalopin D."/>
            <person name="Hinaux H."/>
            <person name="Jeffery W.R."/>
            <person name="Keene A."/>
            <person name="Ma L."/>
            <person name="Minx P."/>
            <person name="Murphy D."/>
            <person name="O'Quin K.E."/>
            <person name="Retaux S."/>
            <person name="Rohner N."/>
            <person name="Searle S.M."/>
            <person name="Stahl B.A."/>
            <person name="Tabin C."/>
            <person name="Volff J.N."/>
            <person name="Yoshizawa M."/>
            <person name="Warren W.C."/>
        </authorList>
    </citation>
    <scope>NUCLEOTIDE SEQUENCE [LARGE SCALE GENOMIC DNA]</scope>
    <source>
        <strain evidence="5">female</strain>
    </source>
</reference>
<dbReference type="InterPro" id="IPR050111">
    <property type="entry name" value="C-type_lectin/snaclec_domain"/>
</dbReference>
<keyword evidence="1" id="KW-0430">Lectin</keyword>
<dbReference type="eggNOG" id="KOG4297">
    <property type="taxonomic scope" value="Eukaryota"/>
</dbReference>
<dbReference type="Bgee" id="ENSAMXG00000001132">
    <property type="expression patterns" value="Expressed in testis and 2 other cell types or tissues"/>
</dbReference>
<dbReference type="InterPro" id="IPR018378">
    <property type="entry name" value="C-type_lectin_CS"/>
</dbReference>
<keyword evidence="2" id="KW-1015">Disulfide bond</keyword>
<dbReference type="InParanoid" id="W5K0P4"/>
<reference evidence="4" key="4">
    <citation type="submission" date="2025-09" db="UniProtKB">
        <authorList>
            <consortium name="Ensembl"/>
        </authorList>
    </citation>
    <scope>IDENTIFICATION</scope>
</reference>
<evidence type="ECO:0000256" key="2">
    <source>
        <dbReference type="ARBA" id="ARBA00023157"/>
    </source>
</evidence>
<dbReference type="CDD" id="cd03590">
    <property type="entry name" value="CLECT_DC-SIGN_like"/>
    <property type="match status" value="1"/>
</dbReference>
<dbReference type="PROSITE" id="PS50041">
    <property type="entry name" value="C_TYPE_LECTIN_2"/>
    <property type="match status" value="1"/>
</dbReference>
<dbReference type="SMART" id="SM00034">
    <property type="entry name" value="CLECT"/>
    <property type="match status" value="1"/>
</dbReference>
<dbReference type="Proteomes" id="UP000018467">
    <property type="component" value="Unassembled WGS sequence"/>
</dbReference>
<dbReference type="STRING" id="7994.ENSAMXP00000001154"/>
<reference evidence="4" key="3">
    <citation type="submission" date="2025-08" db="UniProtKB">
        <authorList>
            <consortium name="Ensembl"/>
        </authorList>
    </citation>
    <scope>IDENTIFICATION</scope>
</reference>
<evidence type="ECO:0000259" key="3">
    <source>
        <dbReference type="PROSITE" id="PS50041"/>
    </source>
</evidence>
<dbReference type="Pfam" id="PF00059">
    <property type="entry name" value="Lectin_C"/>
    <property type="match status" value="1"/>
</dbReference>
<reference evidence="5" key="1">
    <citation type="submission" date="2013-03" db="EMBL/GenBank/DDBJ databases">
        <authorList>
            <person name="Jeffery W."/>
            <person name="Warren W."/>
            <person name="Wilson R.K."/>
        </authorList>
    </citation>
    <scope>NUCLEOTIDE SEQUENCE</scope>
    <source>
        <strain evidence="5">female</strain>
    </source>
</reference>
<sequence>ITTHRPRSKFTGFNFDLTQTVPRHKTHDVNSRDQEKSVVQTTINTDKCLIIANSKNPYLHIYGVTSLPYTHIEITGGRAKCARCGENWKRFGVKCYFFSPDFLNWTNSRDRCVKMGGHLIIITSQAEQTFVSTGLGKPHWIGLNDLETEGKWMWVNNQPLTDTGVTFWSTIADGADEPNNWKEENPAGENCASLGDEKGRFRVWFDASCSKTRKYICEK</sequence>
<dbReference type="GO" id="GO:0030246">
    <property type="term" value="F:carbohydrate binding"/>
    <property type="evidence" value="ECO:0007669"/>
    <property type="project" value="UniProtKB-KW"/>
</dbReference>
<evidence type="ECO:0000313" key="5">
    <source>
        <dbReference type="Proteomes" id="UP000018467"/>
    </source>
</evidence>
<accession>W5K0P4</accession>
<dbReference type="SUPFAM" id="SSF56436">
    <property type="entry name" value="C-type lectin-like"/>
    <property type="match status" value="1"/>
</dbReference>
<dbReference type="PANTHER" id="PTHR22803">
    <property type="entry name" value="MANNOSE, PHOSPHOLIPASE, LECTIN RECEPTOR RELATED"/>
    <property type="match status" value="1"/>
</dbReference>
<feature type="domain" description="C-type lectin" evidence="3">
    <location>
        <begin position="91"/>
        <end position="218"/>
    </location>
</feature>
<evidence type="ECO:0000313" key="4">
    <source>
        <dbReference type="Ensembl" id="ENSAMXP00000001154.2"/>
    </source>
</evidence>
<keyword evidence="5" id="KW-1185">Reference proteome</keyword>
<evidence type="ECO:0000256" key="1">
    <source>
        <dbReference type="ARBA" id="ARBA00022734"/>
    </source>
</evidence>
<dbReference type="GeneTree" id="ENSGT01030000234575"/>
<dbReference type="AlphaFoldDB" id="W5K0P4"/>
<proteinExistence type="predicted"/>
<dbReference type="Ensembl" id="ENSAMXT00000001154.2">
    <property type="protein sequence ID" value="ENSAMXP00000001154.2"/>
    <property type="gene ID" value="ENSAMXG00000001132.2"/>
</dbReference>
<dbReference type="PROSITE" id="PS00615">
    <property type="entry name" value="C_TYPE_LECTIN_1"/>
    <property type="match status" value="1"/>
</dbReference>
<dbReference type="InterPro" id="IPR033989">
    <property type="entry name" value="CD209-like_CTLD"/>
</dbReference>
<dbReference type="InterPro" id="IPR001304">
    <property type="entry name" value="C-type_lectin-like"/>
</dbReference>
<protein>
    <recommendedName>
        <fullName evidence="3">C-type lectin domain-containing protein</fullName>
    </recommendedName>
</protein>
<dbReference type="Gene3D" id="3.10.100.10">
    <property type="entry name" value="Mannose-Binding Protein A, subunit A"/>
    <property type="match status" value="1"/>
</dbReference>
<dbReference type="InterPro" id="IPR016187">
    <property type="entry name" value="CTDL_fold"/>
</dbReference>
<dbReference type="HOGENOM" id="CLU_049894_10_2_1"/>
<name>W5K0P4_ASTMX</name>
<dbReference type="InterPro" id="IPR016186">
    <property type="entry name" value="C-type_lectin-like/link_sf"/>
</dbReference>